<dbReference type="AlphaFoldDB" id="A0A7S4NZ81"/>
<protein>
    <submittedName>
        <fullName evidence="2">Uncharacterized protein</fullName>
    </submittedName>
</protein>
<dbReference type="EMBL" id="HBKN01031501">
    <property type="protein sequence ID" value="CAE2316404.1"/>
    <property type="molecule type" value="Transcribed_RNA"/>
</dbReference>
<sequence length="105" mass="12173">MQEPIRMRVVDSMIEKLAPHLPKEDQESLRARKGTYDNEDATNKRRAQELEINIRDTGKANLLHVGMGRWSEEQSRNFIGGTEYYKGRARQVYCSRAGRCKNPYG</sequence>
<proteinExistence type="predicted"/>
<gene>
    <name evidence="2" type="ORF">GTHE00462_LOCUS24482</name>
</gene>
<feature type="region of interest" description="Disordered" evidence="1">
    <location>
        <begin position="19"/>
        <end position="42"/>
    </location>
</feature>
<name>A0A7S4NZ81_GUITH</name>
<organism evidence="2">
    <name type="scientific">Guillardia theta</name>
    <name type="common">Cryptophyte</name>
    <name type="synonym">Cryptomonas phi</name>
    <dbReference type="NCBI Taxonomy" id="55529"/>
    <lineage>
        <taxon>Eukaryota</taxon>
        <taxon>Cryptophyceae</taxon>
        <taxon>Pyrenomonadales</taxon>
        <taxon>Geminigeraceae</taxon>
        <taxon>Guillardia</taxon>
    </lineage>
</organism>
<reference evidence="2" key="1">
    <citation type="submission" date="2021-01" db="EMBL/GenBank/DDBJ databases">
        <authorList>
            <person name="Corre E."/>
            <person name="Pelletier E."/>
            <person name="Niang G."/>
            <person name="Scheremetjew M."/>
            <person name="Finn R."/>
            <person name="Kale V."/>
            <person name="Holt S."/>
            <person name="Cochrane G."/>
            <person name="Meng A."/>
            <person name="Brown T."/>
            <person name="Cohen L."/>
        </authorList>
    </citation>
    <scope>NUCLEOTIDE SEQUENCE</scope>
    <source>
        <strain evidence="2">CCMP 2712</strain>
    </source>
</reference>
<evidence type="ECO:0000313" key="2">
    <source>
        <dbReference type="EMBL" id="CAE2316404.1"/>
    </source>
</evidence>
<evidence type="ECO:0000256" key="1">
    <source>
        <dbReference type="SAM" id="MobiDB-lite"/>
    </source>
</evidence>
<accession>A0A7S4NZ81</accession>